<dbReference type="SUPFAM" id="SSF56801">
    <property type="entry name" value="Acetyl-CoA synthetase-like"/>
    <property type="match status" value="1"/>
</dbReference>
<feature type="domain" description="AMP-binding enzyme C-terminal" evidence="2">
    <location>
        <begin position="451"/>
        <end position="526"/>
    </location>
</feature>
<dbReference type="Pfam" id="PF00501">
    <property type="entry name" value="AMP-binding"/>
    <property type="match status" value="1"/>
</dbReference>
<dbReference type="EMBL" id="CAFBLP010000009">
    <property type="protein sequence ID" value="CAB4865983.1"/>
    <property type="molecule type" value="Genomic_DNA"/>
</dbReference>
<accession>A0A6J7DFM4</accession>
<organism evidence="3">
    <name type="scientific">freshwater metagenome</name>
    <dbReference type="NCBI Taxonomy" id="449393"/>
    <lineage>
        <taxon>unclassified sequences</taxon>
        <taxon>metagenomes</taxon>
        <taxon>ecological metagenomes</taxon>
    </lineage>
</organism>
<evidence type="ECO:0000313" key="3">
    <source>
        <dbReference type="EMBL" id="CAB4865983.1"/>
    </source>
</evidence>
<gene>
    <name evidence="3" type="ORF">UFOPK3376_00545</name>
</gene>
<dbReference type="Pfam" id="PF13193">
    <property type="entry name" value="AMP-binding_C"/>
    <property type="match status" value="1"/>
</dbReference>
<dbReference type="AlphaFoldDB" id="A0A6J7DFM4"/>
<reference evidence="3" key="1">
    <citation type="submission" date="2020-05" db="EMBL/GenBank/DDBJ databases">
        <authorList>
            <person name="Chiriac C."/>
            <person name="Salcher M."/>
            <person name="Ghai R."/>
            <person name="Kavagutti S V."/>
        </authorList>
    </citation>
    <scope>NUCLEOTIDE SEQUENCE</scope>
</reference>
<dbReference type="NCBIfam" id="NF005863">
    <property type="entry name" value="PRK07798.1"/>
    <property type="match status" value="1"/>
</dbReference>
<proteinExistence type="predicted"/>
<dbReference type="InterPro" id="IPR042099">
    <property type="entry name" value="ANL_N_sf"/>
</dbReference>
<dbReference type="InterPro" id="IPR000873">
    <property type="entry name" value="AMP-dep_synth/lig_dom"/>
</dbReference>
<dbReference type="PANTHER" id="PTHR43767:SF1">
    <property type="entry name" value="NONRIBOSOMAL PEPTIDE SYNTHASE PES1 (EUROFUNG)-RELATED"/>
    <property type="match status" value="1"/>
</dbReference>
<dbReference type="InterPro" id="IPR025110">
    <property type="entry name" value="AMP-bd_C"/>
</dbReference>
<name>A0A6J7DFM4_9ZZZZ</name>
<protein>
    <submittedName>
        <fullName evidence="3">Unannotated protein</fullName>
    </submittedName>
</protein>
<feature type="domain" description="AMP-dependent synthetase/ligase" evidence="1">
    <location>
        <begin position="17"/>
        <end position="396"/>
    </location>
</feature>
<dbReference type="InterPro" id="IPR050237">
    <property type="entry name" value="ATP-dep_AMP-bd_enzyme"/>
</dbReference>
<sequence length="543" mass="57895">MEMHFATVWEAITDEIGDATALVHGTTRRTWTQYDDRAARMAAAFVDAGLQPDSKIGLYLYNCNEYMEAQYAGFKMRGVPVNVNYRYLDEELWYLLDNSDAEALVFHSSLGDRVARVATRLPKLKLLIEVDDGGAGQVPTARRYEEAIANHDPMPRITRSENDIYMLYTGGTTGMPKGVMYAMGGMTGGFITSGFPLLGAVPPSDAALVAPIVGDAVRSGKQTVSIPSCPLMHGTGVWLGGFIPHLMGGTVVTLPSRSLDSDELLTTVQNEHATSVVIVGDSFAKPIVRALETAIAAGTPYDTSSIQMVISSGVMWTAEVKEQMLDLIPQAMLIDAIGSTEGSMGTQISMRGMAIETAKFSQAATTKVFTDDDREVLPGSGEVGLVAAGGNVPLGYFKDSEKSARTFRVIRGERYSFPGDMATVNADGTLVLLGRGSQVINTAGEKVFPEEVEEAVKRSAGVLDCLVVGIDDDKFGQSVTAVASLAEGATVDEATVIASVKEQLAGFKAPKRVVFVASVPRAPNGKADYKAAKQYALDALGKS</sequence>
<evidence type="ECO:0000259" key="2">
    <source>
        <dbReference type="Pfam" id="PF13193"/>
    </source>
</evidence>
<dbReference type="PROSITE" id="PS00455">
    <property type="entry name" value="AMP_BINDING"/>
    <property type="match status" value="1"/>
</dbReference>
<dbReference type="PANTHER" id="PTHR43767">
    <property type="entry name" value="LONG-CHAIN-FATTY-ACID--COA LIGASE"/>
    <property type="match status" value="1"/>
</dbReference>
<dbReference type="Gene3D" id="3.30.300.30">
    <property type="match status" value="1"/>
</dbReference>
<evidence type="ECO:0000259" key="1">
    <source>
        <dbReference type="Pfam" id="PF00501"/>
    </source>
</evidence>
<dbReference type="GO" id="GO:0016878">
    <property type="term" value="F:acid-thiol ligase activity"/>
    <property type="evidence" value="ECO:0007669"/>
    <property type="project" value="UniProtKB-ARBA"/>
</dbReference>
<dbReference type="Gene3D" id="3.40.50.12780">
    <property type="entry name" value="N-terminal domain of ligase-like"/>
    <property type="match status" value="1"/>
</dbReference>
<dbReference type="InterPro" id="IPR020845">
    <property type="entry name" value="AMP-binding_CS"/>
</dbReference>
<dbReference type="InterPro" id="IPR045851">
    <property type="entry name" value="AMP-bd_C_sf"/>
</dbReference>